<keyword evidence="3 6" id="KW-1133">Transmembrane helix</keyword>
<evidence type="ECO:0000256" key="5">
    <source>
        <dbReference type="ARBA" id="ARBA00038359"/>
    </source>
</evidence>
<name>A0AB34FNV3_9HYPO</name>
<dbReference type="PANTHER" id="PTHR33048:SF166">
    <property type="entry name" value="PTH11-LIKE INTEGRAL MEMBRANE PROTEIN"/>
    <property type="match status" value="1"/>
</dbReference>
<feature type="transmembrane region" description="Helical" evidence="6">
    <location>
        <begin position="129"/>
        <end position="150"/>
    </location>
</feature>
<dbReference type="GO" id="GO:0016020">
    <property type="term" value="C:membrane"/>
    <property type="evidence" value="ECO:0007669"/>
    <property type="project" value="UniProtKB-SubCell"/>
</dbReference>
<dbReference type="InterPro" id="IPR052337">
    <property type="entry name" value="SAT4-like"/>
</dbReference>
<sequence length="262" mass="29851">MWAERHMPTLVLHWTLSCIAVVVMAARLVGRKMFGQSYVAGDYLTMAAILCVVARVALVHVVLLWGTSNMSPKFREEHTFTFQEVYMRTIGSQLNFVCSLDYGTFLWIQKLVLFDLLHRLIRDLPYYDIVIRVYVSVFAASYVAIQAITFTECRPIELNWQVFPDPGECVKAQGQLLTLGIFNVATDLMLLILPIPIFAMLRVSWQRKAQLYTLFTLGILVVLVTVVRLPINVEHRHSHANLTSWTAQAAILQRESGAYGWS</sequence>
<comment type="similarity">
    <text evidence="5">Belongs to the SAT4 family.</text>
</comment>
<dbReference type="EMBL" id="JAQHRD010000005">
    <property type="protein sequence ID" value="KAJ6440842.1"/>
    <property type="molecule type" value="Genomic_DNA"/>
</dbReference>
<comment type="caution">
    <text evidence="8">The sequence shown here is derived from an EMBL/GenBank/DDBJ whole genome shotgun (WGS) entry which is preliminary data.</text>
</comment>
<keyword evidence="4 6" id="KW-0472">Membrane</keyword>
<evidence type="ECO:0000256" key="6">
    <source>
        <dbReference type="SAM" id="Phobius"/>
    </source>
</evidence>
<evidence type="ECO:0000256" key="4">
    <source>
        <dbReference type="ARBA" id="ARBA00023136"/>
    </source>
</evidence>
<gene>
    <name evidence="8" type="ORF">O9K51_06634</name>
</gene>
<protein>
    <submittedName>
        <fullName evidence="8">PTH11-type GPCR protein</fullName>
    </submittedName>
</protein>
<evidence type="ECO:0000256" key="3">
    <source>
        <dbReference type="ARBA" id="ARBA00022989"/>
    </source>
</evidence>
<comment type="subcellular location">
    <subcellularLocation>
        <location evidence="1">Membrane</location>
        <topology evidence="1">Multi-pass membrane protein</topology>
    </subcellularLocation>
</comment>
<feature type="domain" description="Rhodopsin" evidence="7">
    <location>
        <begin position="26"/>
        <end position="246"/>
    </location>
</feature>
<dbReference type="AlphaFoldDB" id="A0AB34FNV3"/>
<dbReference type="Proteomes" id="UP001163105">
    <property type="component" value="Unassembled WGS sequence"/>
</dbReference>
<dbReference type="PANTHER" id="PTHR33048">
    <property type="entry name" value="PTH11-LIKE INTEGRAL MEMBRANE PROTEIN (AFU_ORTHOLOGUE AFUA_5G11245)"/>
    <property type="match status" value="1"/>
</dbReference>
<keyword evidence="9" id="KW-1185">Reference proteome</keyword>
<feature type="transmembrane region" description="Helical" evidence="6">
    <location>
        <begin position="12"/>
        <end position="30"/>
    </location>
</feature>
<dbReference type="InterPro" id="IPR049326">
    <property type="entry name" value="Rhodopsin_dom_fungi"/>
</dbReference>
<keyword evidence="2 6" id="KW-0812">Transmembrane</keyword>
<reference evidence="8" key="1">
    <citation type="submission" date="2023-01" db="EMBL/GenBank/DDBJ databases">
        <title>The growth and conidiation of Purpureocillium lavendulum are regulated by nitrogen source and histone H3K14 acetylation.</title>
        <authorList>
            <person name="Tang P."/>
            <person name="Han J."/>
            <person name="Zhang C."/>
            <person name="Tang P."/>
            <person name="Qi F."/>
            <person name="Zhang K."/>
            <person name="Liang L."/>
        </authorList>
    </citation>
    <scope>NUCLEOTIDE SEQUENCE</scope>
    <source>
        <strain evidence="8">YMF1.00683</strain>
    </source>
</reference>
<evidence type="ECO:0000259" key="7">
    <source>
        <dbReference type="Pfam" id="PF20684"/>
    </source>
</evidence>
<dbReference type="Pfam" id="PF20684">
    <property type="entry name" value="Fung_rhodopsin"/>
    <property type="match status" value="1"/>
</dbReference>
<accession>A0AB34FNV3</accession>
<dbReference type="PROSITE" id="PS51257">
    <property type="entry name" value="PROKAR_LIPOPROTEIN"/>
    <property type="match status" value="1"/>
</dbReference>
<evidence type="ECO:0000313" key="9">
    <source>
        <dbReference type="Proteomes" id="UP001163105"/>
    </source>
</evidence>
<evidence type="ECO:0000256" key="2">
    <source>
        <dbReference type="ARBA" id="ARBA00022692"/>
    </source>
</evidence>
<feature type="transmembrane region" description="Helical" evidence="6">
    <location>
        <begin position="176"/>
        <end position="199"/>
    </location>
</feature>
<feature type="transmembrane region" description="Helical" evidence="6">
    <location>
        <begin position="42"/>
        <end position="65"/>
    </location>
</feature>
<proteinExistence type="inferred from homology"/>
<feature type="transmembrane region" description="Helical" evidence="6">
    <location>
        <begin position="211"/>
        <end position="231"/>
    </location>
</feature>
<evidence type="ECO:0000256" key="1">
    <source>
        <dbReference type="ARBA" id="ARBA00004141"/>
    </source>
</evidence>
<organism evidence="8 9">
    <name type="scientific">Purpureocillium lavendulum</name>
    <dbReference type="NCBI Taxonomy" id="1247861"/>
    <lineage>
        <taxon>Eukaryota</taxon>
        <taxon>Fungi</taxon>
        <taxon>Dikarya</taxon>
        <taxon>Ascomycota</taxon>
        <taxon>Pezizomycotina</taxon>
        <taxon>Sordariomycetes</taxon>
        <taxon>Hypocreomycetidae</taxon>
        <taxon>Hypocreales</taxon>
        <taxon>Ophiocordycipitaceae</taxon>
        <taxon>Purpureocillium</taxon>
    </lineage>
</organism>
<evidence type="ECO:0000313" key="8">
    <source>
        <dbReference type="EMBL" id="KAJ6440842.1"/>
    </source>
</evidence>